<dbReference type="InterPro" id="IPR009057">
    <property type="entry name" value="Homeodomain-like_sf"/>
</dbReference>
<dbReference type="PANTHER" id="PTHR43280:SF11">
    <property type="entry name" value="RCS-SPECIFIC HTH-TYPE TRANSCRIPTIONAL ACTIVATOR RCLR"/>
    <property type="match status" value="1"/>
</dbReference>
<dbReference type="PANTHER" id="PTHR43280">
    <property type="entry name" value="ARAC-FAMILY TRANSCRIPTIONAL REGULATOR"/>
    <property type="match status" value="1"/>
</dbReference>
<evidence type="ECO:0000313" key="8">
    <source>
        <dbReference type="Proteomes" id="UP000094869"/>
    </source>
</evidence>
<comment type="caution">
    <text evidence="6">The sequence shown here is derived from an EMBL/GenBank/DDBJ whole genome shotgun (WGS) entry which is preliminary data.</text>
</comment>
<dbReference type="SUPFAM" id="SSF51215">
    <property type="entry name" value="Regulatory protein AraC"/>
    <property type="match status" value="1"/>
</dbReference>
<dbReference type="Proteomes" id="UP000094271">
    <property type="component" value="Unassembled WGS sequence"/>
</dbReference>
<evidence type="ECO:0000313" key="7">
    <source>
        <dbReference type="Proteomes" id="UP000094271"/>
    </source>
</evidence>
<keyword evidence="1" id="KW-0805">Transcription regulation</keyword>
<gene>
    <name evidence="6" type="ORF">BEI59_03195</name>
    <name evidence="5" type="ORF">BEI63_25855</name>
</gene>
<dbReference type="PROSITE" id="PS01124">
    <property type="entry name" value="HTH_ARAC_FAMILY_2"/>
    <property type="match status" value="1"/>
</dbReference>
<accession>A0A1E3UMW1</accession>
<sequence>MYIMELQKPEVIAMPTYTLGCQRQISAANYIYYADGCPHPDRIMQEHDFVYMINGEWEILQNEVPFTAMNDDVFILHAGQHHSGNKNCTPGTRTIYFHISCSPQDSFIGNAPFHGSTLPPLIHCSSFPRVKLLFQELISVRLSPSPNKDRKINALFDLLLLELQDSCAQNSHTQDTLLTQAITLTAQNPQKFYKTADMALLLGVCPKTLNQRFREAYAKTFYQYQMEEKIHLVQQFLLDYPDSKLQTVALNFGFYDEFHLNKIFKKHTGTPPGLYRKTLTANTLRPH</sequence>
<dbReference type="Gene3D" id="1.10.10.60">
    <property type="entry name" value="Homeodomain-like"/>
    <property type="match status" value="1"/>
</dbReference>
<dbReference type="SMART" id="SM00342">
    <property type="entry name" value="HTH_ARAC"/>
    <property type="match status" value="1"/>
</dbReference>
<dbReference type="SUPFAM" id="SSF46689">
    <property type="entry name" value="Homeodomain-like"/>
    <property type="match status" value="1"/>
</dbReference>
<reference evidence="6 7" key="2">
    <citation type="submission" date="2016-08" db="EMBL/GenBank/DDBJ databases">
        <authorList>
            <person name="Seilhamer J.J."/>
        </authorList>
    </citation>
    <scope>NUCLEOTIDE SEQUENCE [LARGE SCALE GENOMIC DNA]</scope>
    <source>
        <strain evidence="6 7">NML150140-1</strain>
    </source>
</reference>
<evidence type="ECO:0000256" key="1">
    <source>
        <dbReference type="ARBA" id="ARBA00023015"/>
    </source>
</evidence>
<evidence type="ECO:0000259" key="4">
    <source>
        <dbReference type="PROSITE" id="PS01124"/>
    </source>
</evidence>
<dbReference type="OrthoDB" id="9807321at2"/>
<evidence type="ECO:0000313" key="5">
    <source>
        <dbReference type="EMBL" id="ODR48278.1"/>
    </source>
</evidence>
<organism evidence="6 7">
    <name type="scientific">Eisenbergiella tayi</name>
    <dbReference type="NCBI Taxonomy" id="1432052"/>
    <lineage>
        <taxon>Bacteria</taxon>
        <taxon>Bacillati</taxon>
        <taxon>Bacillota</taxon>
        <taxon>Clostridia</taxon>
        <taxon>Lachnospirales</taxon>
        <taxon>Lachnospiraceae</taxon>
        <taxon>Eisenbergiella</taxon>
    </lineage>
</organism>
<dbReference type="InterPro" id="IPR018062">
    <property type="entry name" value="HTH_AraC-typ_CS"/>
</dbReference>
<dbReference type="InterPro" id="IPR018060">
    <property type="entry name" value="HTH_AraC"/>
</dbReference>
<dbReference type="RefSeq" id="WP_069410388.1">
    <property type="nucleotide sequence ID" value="NZ_DBFYTW010000298.1"/>
</dbReference>
<dbReference type="AlphaFoldDB" id="A0A1E3UMW1"/>
<proteinExistence type="predicted"/>
<keyword evidence="8" id="KW-1185">Reference proteome</keyword>
<evidence type="ECO:0000256" key="2">
    <source>
        <dbReference type="ARBA" id="ARBA00023125"/>
    </source>
</evidence>
<name>A0A1E3UMW1_9FIRM</name>
<dbReference type="EMBL" id="MEHD01000043">
    <property type="protein sequence ID" value="ODR48278.1"/>
    <property type="molecule type" value="Genomic_DNA"/>
</dbReference>
<dbReference type="Pfam" id="PF12833">
    <property type="entry name" value="HTH_18"/>
    <property type="match status" value="1"/>
</dbReference>
<evidence type="ECO:0000256" key="3">
    <source>
        <dbReference type="ARBA" id="ARBA00023163"/>
    </source>
</evidence>
<evidence type="ECO:0000313" key="6">
    <source>
        <dbReference type="EMBL" id="ODR54948.1"/>
    </source>
</evidence>
<keyword evidence="2" id="KW-0238">DNA-binding</keyword>
<dbReference type="GO" id="GO:0003700">
    <property type="term" value="F:DNA-binding transcription factor activity"/>
    <property type="evidence" value="ECO:0007669"/>
    <property type="project" value="InterPro"/>
</dbReference>
<reference evidence="5 8" key="1">
    <citation type="submission" date="2016-08" db="EMBL/GenBank/DDBJ databases">
        <title>Characterization of Isolates of Eisenbergiella tayi Derived from Blood Cultures, Using Whole Genome Sequencing.</title>
        <authorList>
            <person name="Bernier A.-M."/>
            <person name="Burdz T."/>
            <person name="Wiebe D."/>
            <person name="Bernard K."/>
        </authorList>
    </citation>
    <scope>NUCLEOTIDE SEQUENCE [LARGE SCALE GENOMIC DNA]</scope>
    <source>
        <strain evidence="5 8">NML120146</strain>
    </source>
</reference>
<protein>
    <recommendedName>
        <fullName evidence="4">HTH araC/xylS-type domain-containing protein</fullName>
    </recommendedName>
</protein>
<feature type="domain" description="HTH araC/xylS-type" evidence="4">
    <location>
        <begin position="179"/>
        <end position="278"/>
    </location>
</feature>
<dbReference type="PROSITE" id="PS00041">
    <property type="entry name" value="HTH_ARAC_FAMILY_1"/>
    <property type="match status" value="1"/>
</dbReference>
<keyword evidence="3" id="KW-0804">Transcription</keyword>
<dbReference type="Proteomes" id="UP000094869">
    <property type="component" value="Unassembled WGS sequence"/>
</dbReference>
<dbReference type="InterPro" id="IPR037923">
    <property type="entry name" value="HTH-like"/>
</dbReference>
<dbReference type="EMBL" id="MEHA01000002">
    <property type="protein sequence ID" value="ODR54948.1"/>
    <property type="molecule type" value="Genomic_DNA"/>
</dbReference>
<dbReference type="GO" id="GO:0043565">
    <property type="term" value="F:sequence-specific DNA binding"/>
    <property type="evidence" value="ECO:0007669"/>
    <property type="project" value="InterPro"/>
</dbReference>